<keyword evidence="3" id="KW-1185">Reference proteome</keyword>
<keyword evidence="1" id="KW-0812">Transmembrane</keyword>
<accession>A0ABV6HN91</accession>
<evidence type="ECO:0000256" key="1">
    <source>
        <dbReference type="SAM" id="Phobius"/>
    </source>
</evidence>
<dbReference type="EMBL" id="JBHLWO010000002">
    <property type="protein sequence ID" value="MFC0320069.1"/>
    <property type="molecule type" value="Genomic_DNA"/>
</dbReference>
<sequence length="124" mass="14657">MFRKTFVYLLLLSLVFQCLGSLGLLTWFIVNREYITNELCENKERPMMHCNGQCVLMKKLKKWGEAESQDSERYINKIEALVIVPETLKLKAPISTLRQWIVPPYSGRYYYLYATSLFHPPRMT</sequence>
<keyword evidence="1" id="KW-1133">Transmembrane helix</keyword>
<dbReference type="Proteomes" id="UP001589774">
    <property type="component" value="Unassembled WGS sequence"/>
</dbReference>
<name>A0ABV6HN91_9SPHI</name>
<evidence type="ECO:0000313" key="2">
    <source>
        <dbReference type="EMBL" id="MFC0320069.1"/>
    </source>
</evidence>
<keyword evidence="1" id="KW-0472">Membrane</keyword>
<feature type="transmembrane region" description="Helical" evidence="1">
    <location>
        <begin position="7"/>
        <end position="30"/>
    </location>
</feature>
<gene>
    <name evidence="2" type="ORF">ACFFI0_17225</name>
</gene>
<organism evidence="2 3">
    <name type="scientific">Olivibacter oleidegradans</name>
    <dbReference type="NCBI Taxonomy" id="760123"/>
    <lineage>
        <taxon>Bacteria</taxon>
        <taxon>Pseudomonadati</taxon>
        <taxon>Bacteroidota</taxon>
        <taxon>Sphingobacteriia</taxon>
        <taxon>Sphingobacteriales</taxon>
        <taxon>Sphingobacteriaceae</taxon>
        <taxon>Olivibacter</taxon>
    </lineage>
</organism>
<dbReference type="RefSeq" id="WP_130855341.1">
    <property type="nucleotide sequence ID" value="NZ_JBHLWO010000002.1"/>
</dbReference>
<comment type="caution">
    <text evidence="2">The sequence shown here is derived from an EMBL/GenBank/DDBJ whole genome shotgun (WGS) entry which is preliminary data.</text>
</comment>
<protein>
    <submittedName>
        <fullName evidence="2">Uncharacterized protein</fullName>
    </submittedName>
</protein>
<proteinExistence type="predicted"/>
<reference evidence="2 3" key="1">
    <citation type="submission" date="2024-09" db="EMBL/GenBank/DDBJ databases">
        <authorList>
            <person name="Sun Q."/>
            <person name="Mori K."/>
        </authorList>
    </citation>
    <scope>NUCLEOTIDE SEQUENCE [LARGE SCALE GENOMIC DNA]</scope>
    <source>
        <strain evidence="2 3">CCM 7765</strain>
    </source>
</reference>
<evidence type="ECO:0000313" key="3">
    <source>
        <dbReference type="Proteomes" id="UP001589774"/>
    </source>
</evidence>